<protein>
    <submittedName>
        <fullName evidence="7">3-isopropylmalate dehydratase</fullName>
    </submittedName>
</protein>
<evidence type="ECO:0000256" key="3">
    <source>
        <dbReference type="ARBA" id="ARBA00023004"/>
    </source>
</evidence>
<sequence length="428" mass="44354">MTGGQTITQKILSRICGRRVAPGEVVMPQAELITVHDWYTVNAFRTLEEFGVTKLHDASRVLLVTDHEPLAVSPQAFARQQAVRGIAKRFGVTHRDSGRGGLGHVFPVEEGLVTPGMFVFAYDPHVTNFGAVGALGIAVLTEIPEVLACGSVWLEVPETLRVEITGSLPFGVFARDAAQKLIGSHDAALFEDAVVEYGGPGLASLGMDARHTLCNTPVELGAVSSIVEPDAVCMAYATARAQRPIHAALPDADASYRARITLDLSSLAPQVALPPTPDNVVDVTQAAGKPIGHAFIGSCASGMLDDLRVAAAVLRGRQVAEGVRMIVTPATQQVAADAAAEGLIEVFLRAGAMVTAPGCGVCAGGRIGGVTAGEHSIGTGTRNEPGRLGAHEAVLHIAGPATVAASAVVGSIADPRPFLREAAWGMAA</sequence>
<keyword evidence="5" id="KW-0456">Lyase</keyword>
<dbReference type="InterPro" id="IPR015931">
    <property type="entry name" value="Acnase/IPM_dHydase_lsu_aba_1/3"/>
</dbReference>
<dbReference type="Proteomes" id="UP000245765">
    <property type="component" value="Unassembled WGS sequence"/>
</dbReference>
<keyword evidence="3" id="KW-0408">Iron</keyword>
<dbReference type="Pfam" id="PF00330">
    <property type="entry name" value="Aconitase"/>
    <property type="match status" value="1"/>
</dbReference>
<dbReference type="Gene3D" id="3.30.499.10">
    <property type="entry name" value="Aconitase, domain 3"/>
    <property type="match status" value="2"/>
</dbReference>
<accession>A0A317FKU7</accession>
<evidence type="ECO:0000256" key="5">
    <source>
        <dbReference type="ARBA" id="ARBA00023239"/>
    </source>
</evidence>
<dbReference type="GO" id="GO:0046872">
    <property type="term" value="F:metal ion binding"/>
    <property type="evidence" value="ECO:0007669"/>
    <property type="project" value="UniProtKB-KW"/>
</dbReference>
<dbReference type="GO" id="GO:0051536">
    <property type="term" value="F:iron-sulfur cluster binding"/>
    <property type="evidence" value="ECO:0007669"/>
    <property type="project" value="UniProtKB-KW"/>
</dbReference>
<comment type="subunit">
    <text evidence="1">Heterodimer of LeuC and LeuD.</text>
</comment>
<dbReference type="AlphaFoldDB" id="A0A317FKU7"/>
<dbReference type="PANTHER" id="PTHR43822">
    <property type="entry name" value="HOMOACONITASE, MITOCHONDRIAL-RELATED"/>
    <property type="match status" value="1"/>
</dbReference>
<dbReference type="PANTHER" id="PTHR43822:SF2">
    <property type="entry name" value="HOMOACONITASE, MITOCHONDRIAL"/>
    <property type="match status" value="1"/>
</dbReference>
<dbReference type="SUPFAM" id="SSF53732">
    <property type="entry name" value="Aconitase iron-sulfur domain"/>
    <property type="match status" value="1"/>
</dbReference>
<gene>
    <name evidence="7" type="ORF">DFH01_05565</name>
</gene>
<comment type="caution">
    <text evidence="7">The sequence shown here is derived from an EMBL/GenBank/DDBJ whole genome shotgun (WGS) entry which is preliminary data.</text>
</comment>
<reference evidence="8" key="1">
    <citation type="submission" date="2018-05" db="EMBL/GenBank/DDBJ databases">
        <authorList>
            <person name="Du Z."/>
            <person name="Wang X."/>
        </authorList>
    </citation>
    <scope>NUCLEOTIDE SEQUENCE [LARGE SCALE GENOMIC DNA]</scope>
    <source>
        <strain evidence="8">CQN31</strain>
    </source>
</reference>
<name>A0A317FKU7_9PROT</name>
<dbReference type="InterPro" id="IPR001030">
    <property type="entry name" value="Acoase/IPM_deHydtase_lsu_aba"/>
</dbReference>
<dbReference type="RefSeq" id="WP_109869348.1">
    <property type="nucleotide sequence ID" value="NZ_QGNA01000001.1"/>
</dbReference>
<evidence type="ECO:0000313" key="7">
    <source>
        <dbReference type="EMBL" id="PWS38727.1"/>
    </source>
</evidence>
<organism evidence="7 8">
    <name type="scientific">Falsiroseomonas bella</name>
    <dbReference type="NCBI Taxonomy" id="2184016"/>
    <lineage>
        <taxon>Bacteria</taxon>
        <taxon>Pseudomonadati</taxon>
        <taxon>Pseudomonadota</taxon>
        <taxon>Alphaproteobacteria</taxon>
        <taxon>Acetobacterales</taxon>
        <taxon>Roseomonadaceae</taxon>
        <taxon>Falsiroseomonas</taxon>
    </lineage>
</organism>
<dbReference type="InterPro" id="IPR050067">
    <property type="entry name" value="IPM_dehydratase_rel_enz"/>
</dbReference>
<dbReference type="GO" id="GO:0016829">
    <property type="term" value="F:lyase activity"/>
    <property type="evidence" value="ECO:0007669"/>
    <property type="project" value="UniProtKB-KW"/>
</dbReference>
<keyword evidence="2" id="KW-0479">Metal-binding</keyword>
<dbReference type="InterPro" id="IPR036008">
    <property type="entry name" value="Aconitase_4Fe-4S_dom"/>
</dbReference>
<proteinExistence type="predicted"/>
<evidence type="ECO:0000259" key="6">
    <source>
        <dbReference type="Pfam" id="PF00330"/>
    </source>
</evidence>
<dbReference type="EMBL" id="QGNA01000001">
    <property type="protein sequence ID" value="PWS38727.1"/>
    <property type="molecule type" value="Genomic_DNA"/>
</dbReference>
<dbReference type="PRINTS" id="PR00415">
    <property type="entry name" value="ACONITASE"/>
</dbReference>
<keyword evidence="8" id="KW-1185">Reference proteome</keyword>
<evidence type="ECO:0000256" key="2">
    <source>
        <dbReference type="ARBA" id="ARBA00022723"/>
    </source>
</evidence>
<evidence type="ECO:0000313" key="8">
    <source>
        <dbReference type="Proteomes" id="UP000245765"/>
    </source>
</evidence>
<dbReference type="OrthoDB" id="9802769at2"/>
<evidence type="ECO:0000256" key="4">
    <source>
        <dbReference type="ARBA" id="ARBA00023014"/>
    </source>
</evidence>
<keyword evidence="4" id="KW-0411">Iron-sulfur</keyword>
<dbReference type="GO" id="GO:0043436">
    <property type="term" value="P:oxoacid metabolic process"/>
    <property type="evidence" value="ECO:0007669"/>
    <property type="project" value="UniProtKB-ARBA"/>
</dbReference>
<evidence type="ECO:0000256" key="1">
    <source>
        <dbReference type="ARBA" id="ARBA00011271"/>
    </source>
</evidence>
<feature type="domain" description="Aconitase/3-isopropylmalate dehydratase large subunit alpha/beta/alpha" evidence="6">
    <location>
        <begin position="77"/>
        <end position="287"/>
    </location>
</feature>